<dbReference type="EMBL" id="AVOT02134242">
    <property type="protein sequence ID" value="MBW0589443.1"/>
    <property type="molecule type" value="Genomic_DNA"/>
</dbReference>
<feature type="region of interest" description="Disordered" evidence="1">
    <location>
        <begin position="49"/>
        <end position="78"/>
    </location>
</feature>
<accession>A0A9Q3Q8J9</accession>
<keyword evidence="3" id="KW-1185">Reference proteome</keyword>
<gene>
    <name evidence="2" type="ORF">O181_129158</name>
</gene>
<protein>
    <submittedName>
        <fullName evidence="2">Uncharacterized protein</fullName>
    </submittedName>
</protein>
<evidence type="ECO:0000313" key="3">
    <source>
        <dbReference type="Proteomes" id="UP000765509"/>
    </source>
</evidence>
<evidence type="ECO:0000256" key="1">
    <source>
        <dbReference type="SAM" id="MobiDB-lite"/>
    </source>
</evidence>
<evidence type="ECO:0000313" key="2">
    <source>
        <dbReference type="EMBL" id="MBW0589443.1"/>
    </source>
</evidence>
<comment type="caution">
    <text evidence="2">The sequence shown here is derived from an EMBL/GenBank/DDBJ whole genome shotgun (WGS) entry which is preliminary data.</text>
</comment>
<feature type="compositionally biased region" description="Basic residues" evidence="1">
    <location>
        <begin position="67"/>
        <end position="76"/>
    </location>
</feature>
<dbReference type="AlphaFoldDB" id="A0A9Q3Q8J9"/>
<organism evidence="2 3">
    <name type="scientific">Austropuccinia psidii MF-1</name>
    <dbReference type="NCBI Taxonomy" id="1389203"/>
    <lineage>
        <taxon>Eukaryota</taxon>
        <taxon>Fungi</taxon>
        <taxon>Dikarya</taxon>
        <taxon>Basidiomycota</taxon>
        <taxon>Pucciniomycotina</taxon>
        <taxon>Pucciniomycetes</taxon>
        <taxon>Pucciniales</taxon>
        <taxon>Sphaerophragmiaceae</taxon>
        <taxon>Austropuccinia</taxon>
    </lineage>
</organism>
<proteinExistence type="predicted"/>
<name>A0A9Q3Q8J9_9BASI</name>
<sequence>MSISPVMAAAMFIRSLNNDRELTGLIQTLYDISPFTLSSVVNRVAIEHSRRQQSSEQTLFVNPSNQAHRHNPKGKGQKWERRLKELNQFLKEVTRQILIKDLRT</sequence>
<feature type="compositionally biased region" description="Polar residues" evidence="1">
    <location>
        <begin position="52"/>
        <end position="66"/>
    </location>
</feature>
<dbReference type="Proteomes" id="UP000765509">
    <property type="component" value="Unassembled WGS sequence"/>
</dbReference>
<reference evidence="2" key="1">
    <citation type="submission" date="2021-03" db="EMBL/GenBank/DDBJ databases">
        <title>Draft genome sequence of rust myrtle Austropuccinia psidii MF-1, a brazilian biotype.</title>
        <authorList>
            <person name="Quecine M.C."/>
            <person name="Pachon D.M.R."/>
            <person name="Bonatelli M.L."/>
            <person name="Correr F.H."/>
            <person name="Franceschini L.M."/>
            <person name="Leite T.F."/>
            <person name="Margarido G.R.A."/>
            <person name="Almeida C.A."/>
            <person name="Ferrarezi J.A."/>
            <person name="Labate C.A."/>
        </authorList>
    </citation>
    <scope>NUCLEOTIDE SEQUENCE</scope>
    <source>
        <strain evidence="2">MF-1</strain>
    </source>
</reference>